<dbReference type="EMBL" id="HACA01000311">
    <property type="protein sequence ID" value="CDW17672.1"/>
    <property type="molecule type" value="Transcribed_RNA"/>
</dbReference>
<sequence>MTYNNCTNADYGSTFWCATSVGAGNLINSFGTCSSNCPSTSGNSPNGNNFDTTHVLNKDTNLKCMLCTLS</sequence>
<evidence type="ECO:0000313" key="1">
    <source>
        <dbReference type="EMBL" id="CDW17672.1"/>
    </source>
</evidence>
<name>A0A0K2SWC4_LEPSM</name>
<protein>
    <submittedName>
        <fullName evidence="1">Putative LOC100209967 [Hydra vulgaris]</fullName>
    </submittedName>
</protein>
<reference evidence="1" key="1">
    <citation type="submission" date="2014-05" db="EMBL/GenBank/DDBJ databases">
        <authorList>
            <person name="Chronopoulou M."/>
        </authorList>
    </citation>
    <scope>NUCLEOTIDE SEQUENCE</scope>
    <source>
        <tissue evidence="1">Whole organism</tissue>
    </source>
</reference>
<organism evidence="1">
    <name type="scientific">Lepeophtheirus salmonis</name>
    <name type="common">Salmon louse</name>
    <name type="synonym">Caligus salmonis</name>
    <dbReference type="NCBI Taxonomy" id="72036"/>
    <lineage>
        <taxon>Eukaryota</taxon>
        <taxon>Metazoa</taxon>
        <taxon>Ecdysozoa</taxon>
        <taxon>Arthropoda</taxon>
        <taxon>Crustacea</taxon>
        <taxon>Multicrustacea</taxon>
        <taxon>Hexanauplia</taxon>
        <taxon>Copepoda</taxon>
        <taxon>Siphonostomatoida</taxon>
        <taxon>Caligidae</taxon>
        <taxon>Lepeophtheirus</taxon>
    </lineage>
</organism>
<dbReference type="AlphaFoldDB" id="A0A0K2SWC4"/>
<proteinExistence type="predicted"/>
<accession>A0A0K2SWC4</accession>